<name>A0A5N5IFW4_9ROSA</name>
<sequence>MAEPTQLEIKPDENSMEFSDSYTLHRDMRMGLSAKNNIRFIDGTIKAPTPLNTKHAARKRFNDMVTLWIVNSVHSHIAGSIMYTETAAAVWNDLRDRFSQSSDSRTYQIRQEIVENRQGQLTVSAYYTKMKALWDELASYHDPLACTCEGLKGLAEQEEKERVMQFLMGLNDSYSVVRGSILMMNPLPDTRRVHGLILQHERQMDVASRCELGTSSHAMQVQRPPALSSSNDRFPSPAACSFSRKSLKCTYCDEDGHLVNRCYYILGFPVGHKWHGMNVKPKNRKAVAHHAEITKPAAATKPTISNGPTFTTEEYNHIIVMLRNGNGQPLSFVVYSDILSGFLCCARHGYEEDDWPGQAF</sequence>
<evidence type="ECO:0000313" key="2">
    <source>
        <dbReference type="Proteomes" id="UP000327157"/>
    </source>
</evidence>
<dbReference type="Pfam" id="PF14223">
    <property type="entry name" value="Retrotran_gag_2"/>
    <property type="match status" value="1"/>
</dbReference>
<dbReference type="EMBL" id="SMOL01000084">
    <property type="protein sequence ID" value="KAB2634214.1"/>
    <property type="molecule type" value="Genomic_DNA"/>
</dbReference>
<comment type="caution">
    <text evidence="1">The sequence shown here is derived from an EMBL/GenBank/DDBJ whole genome shotgun (WGS) entry which is preliminary data.</text>
</comment>
<evidence type="ECO:0000313" key="1">
    <source>
        <dbReference type="EMBL" id="KAB2634214.1"/>
    </source>
</evidence>
<reference evidence="1 2" key="1">
    <citation type="submission" date="2019-09" db="EMBL/GenBank/DDBJ databases">
        <authorList>
            <person name="Ou C."/>
        </authorList>
    </citation>
    <scope>NUCLEOTIDE SEQUENCE [LARGE SCALE GENOMIC DNA]</scope>
    <source>
        <strain evidence="1">S2</strain>
        <tissue evidence="1">Leaf</tissue>
    </source>
</reference>
<protein>
    <submittedName>
        <fullName evidence="1">Uncharacterized protein</fullName>
    </submittedName>
</protein>
<organism evidence="1 2">
    <name type="scientific">Pyrus ussuriensis x Pyrus communis</name>
    <dbReference type="NCBI Taxonomy" id="2448454"/>
    <lineage>
        <taxon>Eukaryota</taxon>
        <taxon>Viridiplantae</taxon>
        <taxon>Streptophyta</taxon>
        <taxon>Embryophyta</taxon>
        <taxon>Tracheophyta</taxon>
        <taxon>Spermatophyta</taxon>
        <taxon>Magnoliopsida</taxon>
        <taxon>eudicotyledons</taxon>
        <taxon>Gunneridae</taxon>
        <taxon>Pentapetalae</taxon>
        <taxon>rosids</taxon>
        <taxon>fabids</taxon>
        <taxon>Rosales</taxon>
        <taxon>Rosaceae</taxon>
        <taxon>Amygdaloideae</taxon>
        <taxon>Maleae</taxon>
        <taxon>Pyrus</taxon>
    </lineage>
</organism>
<dbReference type="AlphaFoldDB" id="A0A5N5IFW4"/>
<dbReference type="PANTHER" id="PTHR37610:SF100">
    <property type="entry name" value="COPIA-LIKE POLYPROTEIN_RETROTRANSPOSON"/>
    <property type="match status" value="1"/>
</dbReference>
<accession>A0A5N5IFW4</accession>
<keyword evidence="2" id="KW-1185">Reference proteome</keyword>
<dbReference type="Proteomes" id="UP000327157">
    <property type="component" value="Unassembled WGS sequence"/>
</dbReference>
<proteinExistence type="predicted"/>
<dbReference type="OrthoDB" id="5544992at2759"/>
<gene>
    <name evidence="1" type="ORF">D8674_041553</name>
</gene>
<reference evidence="1 2" key="2">
    <citation type="submission" date="2019-11" db="EMBL/GenBank/DDBJ databases">
        <title>A de novo genome assembly of a pear dwarfing rootstock.</title>
        <authorList>
            <person name="Wang F."/>
            <person name="Wang J."/>
            <person name="Li S."/>
            <person name="Zhang Y."/>
            <person name="Fang M."/>
            <person name="Ma L."/>
            <person name="Zhao Y."/>
            <person name="Jiang S."/>
        </authorList>
    </citation>
    <scope>NUCLEOTIDE SEQUENCE [LARGE SCALE GENOMIC DNA]</scope>
    <source>
        <strain evidence="1">S2</strain>
        <tissue evidence="1">Leaf</tissue>
    </source>
</reference>
<dbReference type="PANTHER" id="PTHR37610">
    <property type="entry name" value="CCHC-TYPE DOMAIN-CONTAINING PROTEIN"/>
    <property type="match status" value="1"/>
</dbReference>